<reference evidence="4 5" key="1">
    <citation type="submission" date="2012-10" db="EMBL/GenBank/DDBJ databases">
        <authorList>
            <person name="Harkins D.M."/>
            <person name="Durkin A.S."/>
            <person name="Brinkac L.M."/>
            <person name="Haft D.H."/>
            <person name="Selengut J.D."/>
            <person name="Sanka R."/>
            <person name="DePew J."/>
            <person name="Purushe J."/>
            <person name="Chanthongthip A."/>
            <person name="Lattana O."/>
            <person name="Phetsouvanh R."/>
            <person name="Newton P.N."/>
            <person name="Vinetz J.M."/>
            <person name="Sutton G.G."/>
            <person name="Nierman W.C."/>
            <person name="Fouts D.E."/>
        </authorList>
    </citation>
    <scope>NUCLEOTIDE SEQUENCE [LARGE SCALE GENOMIC DNA]</scope>
    <source>
        <strain evidence="4 5">UI 12758</strain>
    </source>
</reference>
<dbReference type="PANTHER" id="PTHR45632">
    <property type="entry name" value="LD33804P"/>
    <property type="match status" value="1"/>
</dbReference>
<dbReference type="SUPFAM" id="SSF117281">
    <property type="entry name" value="Kelch motif"/>
    <property type="match status" value="1"/>
</dbReference>
<sequence>MIQRKIFIIFLLITIILNCKQESGKDNLLPLLNQQTSTTPTDNSKGGQSAAGQSENSLPSLPPVGSPATESATNACTTNLRVWSRNEFPTSSKTLTALDNGMVVSTTGDILSYFFPIANGAAWSFGPRLNLNRYKPAAAAISPTRVLISGGFDLSESEMDTTEILDTAGVQTFDPVTGELISDTRHINANSMNTPRGGHVLTVLADGRLLASGGTLFVGDTRSEIYNLATGQWTETGPIQPARIYHTATRLNDGRVMVVGGLGNTGTDSSSFSSTLIYNPQTDQWVDGPSLNQSRNAHTATLLQDGRLLVVGGDSNGVYRQTIEIYNPNTNNWTMLSMPGPRTEHGAYLEGDGSVVIATGRNTGLVQTTLRYNPNTDTWCHLPNIPNDGFFVGMTEPLVLPLPGGGATFSGILSIR</sequence>
<dbReference type="Pfam" id="PF24681">
    <property type="entry name" value="Kelch_KLHDC2_KLHL20_DRC7"/>
    <property type="match status" value="1"/>
</dbReference>
<dbReference type="AlphaFoldDB" id="A0A0E2DHT2"/>
<evidence type="ECO:0000256" key="1">
    <source>
        <dbReference type="ARBA" id="ARBA00022441"/>
    </source>
</evidence>
<feature type="compositionally biased region" description="Polar residues" evidence="3">
    <location>
        <begin position="33"/>
        <end position="59"/>
    </location>
</feature>
<name>A0A0E2DHT2_LEPIR</name>
<evidence type="ECO:0000313" key="5">
    <source>
        <dbReference type="Proteomes" id="UP000001340"/>
    </source>
</evidence>
<organism evidence="4 5">
    <name type="scientific">Leptospira interrogans str. UI 12758</name>
    <dbReference type="NCBI Taxonomy" id="1049938"/>
    <lineage>
        <taxon>Bacteria</taxon>
        <taxon>Pseudomonadati</taxon>
        <taxon>Spirochaetota</taxon>
        <taxon>Spirochaetia</taxon>
        <taxon>Leptospirales</taxon>
        <taxon>Leptospiraceae</taxon>
        <taxon>Leptospira</taxon>
    </lineage>
</organism>
<keyword evidence="1" id="KW-0880">Kelch repeat</keyword>
<accession>A0A0E2DHT2</accession>
<dbReference type="SMART" id="SM00612">
    <property type="entry name" value="Kelch"/>
    <property type="match status" value="3"/>
</dbReference>
<evidence type="ECO:0000256" key="2">
    <source>
        <dbReference type="ARBA" id="ARBA00022737"/>
    </source>
</evidence>
<dbReference type="EMBL" id="AHNR02000033">
    <property type="protein sequence ID" value="EKR55206.1"/>
    <property type="molecule type" value="Genomic_DNA"/>
</dbReference>
<dbReference type="Gene3D" id="2.120.10.80">
    <property type="entry name" value="Kelch-type beta propeller"/>
    <property type="match status" value="1"/>
</dbReference>
<evidence type="ECO:0000313" key="4">
    <source>
        <dbReference type="EMBL" id="EKR55206.1"/>
    </source>
</evidence>
<dbReference type="InterPro" id="IPR006652">
    <property type="entry name" value="Kelch_1"/>
</dbReference>
<dbReference type="Gene3D" id="2.130.10.80">
    <property type="entry name" value="Galactose oxidase/kelch, beta-propeller"/>
    <property type="match status" value="2"/>
</dbReference>
<dbReference type="PANTHER" id="PTHR45632:SF3">
    <property type="entry name" value="KELCH-LIKE PROTEIN 32"/>
    <property type="match status" value="1"/>
</dbReference>
<comment type="caution">
    <text evidence="4">The sequence shown here is derived from an EMBL/GenBank/DDBJ whole genome shotgun (WGS) entry which is preliminary data.</text>
</comment>
<dbReference type="InterPro" id="IPR015915">
    <property type="entry name" value="Kelch-typ_b-propeller"/>
</dbReference>
<feature type="region of interest" description="Disordered" evidence="3">
    <location>
        <begin position="33"/>
        <end position="71"/>
    </location>
</feature>
<keyword evidence="2" id="KW-0677">Repeat</keyword>
<proteinExistence type="predicted"/>
<dbReference type="InterPro" id="IPR037293">
    <property type="entry name" value="Gal_Oxidase_central_sf"/>
</dbReference>
<gene>
    <name evidence="4" type="ORF">LEP1GSC105_0043</name>
</gene>
<protein>
    <submittedName>
        <fullName evidence="4">Kelch repeat protein</fullName>
    </submittedName>
</protein>
<dbReference type="RefSeq" id="WP_000616060.1">
    <property type="nucleotide sequence ID" value="NZ_AHNR02000033.1"/>
</dbReference>
<dbReference type="Proteomes" id="UP000001340">
    <property type="component" value="Unassembled WGS sequence"/>
</dbReference>
<evidence type="ECO:0000256" key="3">
    <source>
        <dbReference type="SAM" id="MobiDB-lite"/>
    </source>
</evidence>